<protein>
    <submittedName>
        <fullName evidence="4">Phosphatidylserine decarboxylase subunit beta</fullName>
    </submittedName>
</protein>
<dbReference type="AlphaFoldDB" id="A0A6A7GAN4"/>
<organism evidence="4">
    <name type="scientific">Hirondellea gigas</name>
    <dbReference type="NCBI Taxonomy" id="1518452"/>
    <lineage>
        <taxon>Eukaryota</taxon>
        <taxon>Metazoa</taxon>
        <taxon>Ecdysozoa</taxon>
        <taxon>Arthropoda</taxon>
        <taxon>Crustacea</taxon>
        <taxon>Multicrustacea</taxon>
        <taxon>Malacostraca</taxon>
        <taxon>Eumalacostraca</taxon>
        <taxon>Peracarida</taxon>
        <taxon>Amphipoda</taxon>
        <taxon>Amphilochidea</taxon>
        <taxon>Lysianassida</taxon>
        <taxon>Lysianassidira</taxon>
        <taxon>Lysianassoidea</taxon>
        <taxon>Lysianassidae</taxon>
        <taxon>Hirondellea</taxon>
    </lineage>
</organism>
<keyword evidence="3" id="KW-0812">Transmembrane</keyword>
<name>A0A6A7GAN4_9CRUS</name>
<keyword evidence="2" id="KW-0456">Lyase</keyword>
<dbReference type="GO" id="GO:0008654">
    <property type="term" value="P:phospholipid biosynthetic process"/>
    <property type="evidence" value="ECO:0007669"/>
    <property type="project" value="InterPro"/>
</dbReference>
<evidence type="ECO:0000256" key="2">
    <source>
        <dbReference type="ARBA" id="ARBA00023239"/>
    </source>
</evidence>
<dbReference type="EMBL" id="IACT01008934">
    <property type="protein sequence ID" value="LAC28046.1"/>
    <property type="molecule type" value="mRNA"/>
</dbReference>
<evidence type="ECO:0000256" key="1">
    <source>
        <dbReference type="ARBA" id="ARBA00022793"/>
    </source>
</evidence>
<dbReference type="GO" id="GO:0004609">
    <property type="term" value="F:phosphatidylserine decarboxylase activity"/>
    <property type="evidence" value="ECO:0007669"/>
    <property type="project" value="InterPro"/>
</dbReference>
<accession>A0A6A7GAN4</accession>
<keyword evidence="3" id="KW-0472">Membrane</keyword>
<feature type="transmembrane region" description="Helical" evidence="3">
    <location>
        <begin position="198"/>
        <end position="229"/>
    </location>
</feature>
<evidence type="ECO:0000313" key="4">
    <source>
        <dbReference type="EMBL" id="LAC28046.1"/>
    </source>
</evidence>
<evidence type="ECO:0000256" key="3">
    <source>
        <dbReference type="SAM" id="Phobius"/>
    </source>
</evidence>
<sequence length="616" mass="69597">MNSAFLSNMSSTQLSLHNRLLTTGEFADFEVQKMTANVFRAKDQKSKPSVYYLSTESGYQFVCGPVLQTGDDPFSCVTIDGSSFSMDFSAVTLPDTESGEISVELNITNPGSISNETLFTIGVTRLENIVIQRKIVFDLQRSSKHRRSVSRVAVGFIWFFSSVLAFELQNIFVVWFCWSFPLFKKRPITFQTIIWSGISALIFGVGGFAGAIMITLIYTLSALGFWIYYMCLQKRQGARTIASSTILKFSPQDRNTMAADTSTSESTMKHAKRPEKLAKTQKHLLYIHISVFVVAFLLIIITFFAWRVPDYELWNRIPQNEIVEFIPQTISKAVAAMYVFDGQATKLQMNNAFWKTSTSYCGKKYRKRLNSDSERKTEIYDAFIKKYDIDMSIFQKPSYTQYDTVNDWFIRQLRPGVRPTPFTDDPKVFVSPSDARVIAFHNTPVDAGIWIKGEDFTLQELVGLDSNPDLFKDGSMLIIRLAPQDYHRFHAPFNGTITHQYDISGTFHSVNADGMTSENYAIYNRRKVSIISTAEFGEVAYVAVGATCVGSIVKFGGIGDPIIKGTEVGYFQFGGSTIVLVFKKGVVWFNNDIYYRSKNRVETLVQVGMPIGQTRI</sequence>
<dbReference type="InterPro" id="IPR003817">
    <property type="entry name" value="PS_Dcarbxylase"/>
</dbReference>
<dbReference type="PANTHER" id="PTHR10067:SF17">
    <property type="entry name" value="PHOSPHATIDYLSERINE DECARBOXYLASE PROENZYME 2"/>
    <property type="match status" value="1"/>
</dbReference>
<dbReference type="Pfam" id="PF02666">
    <property type="entry name" value="PS_Dcarbxylase"/>
    <property type="match status" value="1"/>
</dbReference>
<feature type="transmembrane region" description="Helical" evidence="3">
    <location>
        <begin position="284"/>
        <end position="306"/>
    </location>
</feature>
<keyword evidence="1" id="KW-0210">Decarboxylase</keyword>
<dbReference type="PANTHER" id="PTHR10067">
    <property type="entry name" value="PHOSPHATIDYLSERINE DECARBOXYLASE"/>
    <property type="match status" value="1"/>
</dbReference>
<feature type="transmembrane region" description="Helical" evidence="3">
    <location>
        <begin position="152"/>
        <end position="178"/>
    </location>
</feature>
<reference evidence="4" key="1">
    <citation type="submission" date="2017-11" db="EMBL/GenBank/DDBJ databases">
        <title>The sensing device of the deep-sea amphipod.</title>
        <authorList>
            <person name="Kobayashi H."/>
            <person name="Nagahama T."/>
            <person name="Arai W."/>
            <person name="Sasagawa Y."/>
            <person name="Umeda M."/>
            <person name="Hayashi T."/>
            <person name="Nikaido I."/>
            <person name="Watanabe H."/>
            <person name="Oguri K."/>
            <person name="Kitazato H."/>
            <person name="Fujioka K."/>
            <person name="Kido Y."/>
            <person name="Takami H."/>
        </authorList>
    </citation>
    <scope>NUCLEOTIDE SEQUENCE</scope>
    <source>
        <tissue evidence="4">Whole body</tissue>
    </source>
</reference>
<keyword evidence="3" id="KW-1133">Transmembrane helix</keyword>
<proteinExistence type="evidence at transcript level"/>